<evidence type="ECO:0000256" key="1">
    <source>
        <dbReference type="ARBA" id="ARBA00004370"/>
    </source>
</evidence>
<sequence>MLELLLCSAITILPDFLIRRFGQGKRLGREITLFSVWYELRWGITLCVILTITLITTIFYFHPSTSSAVSVFRTVTILPEQGGRVAETYVGINQHVSAGQPLFRLDTTEQEATIETARRKIAEVEAGMTVAASQLAEAEGRVVQARGSLRQATDEYDTRAELLRRNPNAISQREVDRAQVAVDTAQGAVDAALAGKEAARAQIDFALPAQKASAEAALREAEVARDKALVVAGTDGVVQQFALRAGDVVNPMLRPAGILVPDRHVTGLIAGFGQIEAQVIKVGMVGEVACAAVPFTVIPVVITDVQDVIASGQIRPTDQLRDAATFAQPGTITAIMEPLFEGGLDRLPQGSSCVANAYTSNYDALHDPGIGALKAFALHAIDATGLVHAALLRMQALILPVRTLVLSGGH</sequence>
<comment type="caution">
    <text evidence="4">The sequence shown here is derived from an EMBL/GenBank/DDBJ whole genome shotgun (WGS) entry which is preliminary data.</text>
</comment>
<dbReference type="EMBL" id="QFPW01000019">
    <property type="protein sequence ID" value="PZQ46994.1"/>
    <property type="molecule type" value="Genomic_DNA"/>
</dbReference>
<dbReference type="InterPro" id="IPR058624">
    <property type="entry name" value="MdtA-like_HH"/>
</dbReference>
<feature type="domain" description="Multidrug resistance protein MdtA-like alpha-helical hairpin" evidence="3">
    <location>
        <begin position="134"/>
        <end position="205"/>
    </location>
</feature>
<keyword evidence="2" id="KW-0472">Membrane</keyword>
<evidence type="ECO:0000259" key="3">
    <source>
        <dbReference type="Pfam" id="PF25876"/>
    </source>
</evidence>
<dbReference type="Gene3D" id="1.10.287.470">
    <property type="entry name" value="Helix hairpin bin"/>
    <property type="match status" value="1"/>
</dbReference>
<comment type="subcellular location">
    <subcellularLocation>
        <location evidence="1">Membrane</location>
    </subcellularLocation>
</comment>
<dbReference type="Gene3D" id="2.40.50.100">
    <property type="match status" value="1"/>
</dbReference>
<feature type="transmembrane region" description="Helical" evidence="2">
    <location>
        <begin position="40"/>
        <end position="61"/>
    </location>
</feature>
<proteinExistence type="predicted"/>
<dbReference type="PANTHER" id="PTHR30367:SF12">
    <property type="entry name" value="P-HYDROXYBENZOIC ACID EFFLUX PUMP SUBUNIT AAEA"/>
    <property type="match status" value="1"/>
</dbReference>
<evidence type="ECO:0000313" key="4">
    <source>
        <dbReference type="EMBL" id="PZQ46994.1"/>
    </source>
</evidence>
<dbReference type="AlphaFoldDB" id="A0A2W5N1P7"/>
<name>A0A2W5N1P7_RHOSU</name>
<evidence type="ECO:0000256" key="2">
    <source>
        <dbReference type="SAM" id="Phobius"/>
    </source>
</evidence>
<evidence type="ECO:0000313" key="5">
    <source>
        <dbReference type="Proteomes" id="UP000249185"/>
    </source>
</evidence>
<dbReference type="Pfam" id="PF25876">
    <property type="entry name" value="HH_MFP_RND"/>
    <property type="match status" value="1"/>
</dbReference>
<reference evidence="4 5" key="1">
    <citation type="submission" date="2017-08" db="EMBL/GenBank/DDBJ databases">
        <title>Infants hospitalized years apart are colonized by the same room-sourced microbial strains.</title>
        <authorList>
            <person name="Brooks B."/>
            <person name="Olm M.R."/>
            <person name="Firek B.A."/>
            <person name="Baker R."/>
            <person name="Thomas B.C."/>
            <person name="Morowitz M.J."/>
            <person name="Banfield J.F."/>
        </authorList>
    </citation>
    <scope>NUCLEOTIDE SEQUENCE [LARGE SCALE GENOMIC DNA]</scope>
    <source>
        <strain evidence="4">S2_005_002_R2_34</strain>
    </source>
</reference>
<dbReference type="Proteomes" id="UP000249185">
    <property type="component" value="Unassembled WGS sequence"/>
</dbReference>
<keyword evidence="2" id="KW-0812">Transmembrane</keyword>
<keyword evidence="2" id="KW-1133">Transmembrane helix</keyword>
<accession>A0A2W5N1P7</accession>
<gene>
    <name evidence="4" type="ORF">DI556_18575</name>
</gene>
<dbReference type="InterPro" id="IPR050393">
    <property type="entry name" value="MFP_Efflux_Pump"/>
</dbReference>
<protein>
    <submittedName>
        <fullName evidence="4">Secretion protein HlyD</fullName>
    </submittedName>
</protein>
<dbReference type="PANTHER" id="PTHR30367">
    <property type="entry name" value="P-HYDROXYBENZOIC ACID EFFLUX PUMP SUBUNIT AAEA-RELATED"/>
    <property type="match status" value="1"/>
</dbReference>
<organism evidence="4 5">
    <name type="scientific">Rhodovulum sulfidophilum</name>
    <name type="common">Rhodobacter sulfidophilus</name>
    <dbReference type="NCBI Taxonomy" id="35806"/>
    <lineage>
        <taxon>Bacteria</taxon>
        <taxon>Pseudomonadati</taxon>
        <taxon>Pseudomonadota</taxon>
        <taxon>Alphaproteobacteria</taxon>
        <taxon>Rhodobacterales</taxon>
        <taxon>Paracoccaceae</taxon>
        <taxon>Rhodovulum</taxon>
    </lineage>
</organism>